<keyword evidence="6" id="KW-1185">Reference proteome</keyword>
<dbReference type="InterPro" id="IPR001763">
    <property type="entry name" value="Rhodanese-like_dom"/>
</dbReference>
<dbReference type="Gene3D" id="3.40.250.10">
    <property type="entry name" value="Rhodanese-like domain"/>
    <property type="match status" value="2"/>
</dbReference>
<dbReference type="PANTHER" id="PTHR11364">
    <property type="entry name" value="THIOSULFATE SULFERTANSFERASE"/>
    <property type="match status" value="1"/>
</dbReference>
<dbReference type="OrthoDB" id="270167at2759"/>
<name>A0A2P6NV09_9EUKA</name>
<evidence type="ECO:0000313" key="5">
    <source>
        <dbReference type="EMBL" id="PRP87811.1"/>
    </source>
</evidence>
<gene>
    <name evidence="5" type="ORF">PROFUN_04285</name>
</gene>
<dbReference type="CDD" id="cd01448">
    <property type="entry name" value="TST_Repeat_1"/>
    <property type="match status" value="1"/>
</dbReference>
<keyword evidence="2" id="KW-0677">Repeat</keyword>
<proteinExistence type="predicted"/>
<evidence type="ECO:0000259" key="4">
    <source>
        <dbReference type="PROSITE" id="PS50206"/>
    </source>
</evidence>
<feature type="domain" description="Rhodanese" evidence="4">
    <location>
        <begin position="199"/>
        <end position="306"/>
    </location>
</feature>
<dbReference type="PANTHER" id="PTHR11364:SF27">
    <property type="entry name" value="SULFURTRANSFERASE"/>
    <property type="match status" value="1"/>
</dbReference>
<accession>A0A2P6NV09</accession>
<dbReference type="InParanoid" id="A0A2P6NV09"/>
<protein>
    <submittedName>
        <fullName evidence="5">3-mercaptopyruvate sulfurtransferase</fullName>
    </submittedName>
</protein>
<dbReference type="EMBL" id="MDYQ01000017">
    <property type="protein sequence ID" value="PRP87811.1"/>
    <property type="molecule type" value="Genomic_DNA"/>
</dbReference>
<dbReference type="CDD" id="cd01449">
    <property type="entry name" value="TST_Repeat_2"/>
    <property type="match status" value="1"/>
</dbReference>
<dbReference type="Pfam" id="PF00581">
    <property type="entry name" value="Rhodanese"/>
    <property type="match status" value="2"/>
</dbReference>
<evidence type="ECO:0000256" key="2">
    <source>
        <dbReference type="ARBA" id="ARBA00022737"/>
    </source>
</evidence>
<dbReference type="GO" id="GO:0004792">
    <property type="term" value="F:thiosulfate-cyanide sulfurtransferase activity"/>
    <property type="evidence" value="ECO:0007669"/>
    <property type="project" value="TreeGrafter"/>
</dbReference>
<dbReference type="InterPro" id="IPR045078">
    <property type="entry name" value="TST/MPST-like"/>
</dbReference>
<evidence type="ECO:0000313" key="6">
    <source>
        <dbReference type="Proteomes" id="UP000241769"/>
    </source>
</evidence>
<organism evidence="5 6">
    <name type="scientific">Planoprotostelium fungivorum</name>
    <dbReference type="NCBI Taxonomy" id="1890364"/>
    <lineage>
        <taxon>Eukaryota</taxon>
        <taxon>Amoebozoa</taxon>
        <taxon>Evosea</taxon>
        <taxon>Variosea</taxon>
        <taxon>Cavosteliida</taxon>
        <taxon>Cavosteliaceae</taxon>
        <taxon>Planoprotostelium</taxon>
    </lineage>
</organism>
<dbReference type="Proteomes" id="UP000241769">
    <property type="component" value="Unassembled WGS sequence"/>
</dbReference>
<feature type="domain" description="Rhodanese" evidence="4">
    <location>
        <begin position="79"/>
        <end position="169"/>
    </location>
</feature>
<dbReference type="PROSITE" id="PS50206">
    <property type="entry name" value="RHODANESE_3"/>
    <property type="match status" value="2"/>
</dbReference>
<reference evidence="5 6" key="1">
    <citation type="journal article" date="2018" name="Genome Biol. Evol.">
        <title>Multiple Roots of Fruiting Body Formation in Amoebozoa.</title>
        <authorList>
            <person name="Hillmann F."/>
            <person name="Forbes G."/>
            <person name="Novohradska S."/>
            <person name="Ferling I."/>
            <person name="Riege K."/>
            <person name="Groth M."/>
            <person name="Westermann M."/>
            <person name="Marz M."/>
            <person name="Spaller T."/>
            <person name="Winckler T."/>
            <person name="Schaap P."/>
            <person name="Glockner G."/>
        </authorList>
    </citation>
    <scope>NUCLEOTIDE SEQUENCE [LARGE SCALE GENOMIC DNA]</scope>
    <source>
        <strain evidence="5 6">Jena</strain>
    </source>
</reference>
<evidence type="ECO:0000256" key="3">
    <source>
        <dbReference type="SAM" id="MobiDB-lite"/>
    </source>
</evidence>
<sequence>MSSISASAHYKSMLRAWRITHRLPIQNRGLRFMSTSRSEPDAVVTVDWLAKNLNRTKTLDGSWNLNDPRDFKQNFINQRIPGAAFWDIDHIADTSVDLPHMLPSQELFEKSVRHLGISNDDHIVVYDQTGSYNASARVWWTFKVFGHDNISVLDGGLQKWVAHKNETQSGPWQPPPPSNFSAKFQPHLLVDEKQIYSAISDHTVIIDARPAPRFHGEVDEPRPNLKRGHIPTSKNAPGPSLIRKEKDTDGFHSFKTPAELKKIFEDLNLISTGVVASTLSLALHLAGNRNYCVYDGSWTEWGAKDKENPTETSNDK</sequence>
<dbReference type="InterPro" id="IPR036873">
    <property type="entry name" value="Rhodanese-like_dom_sf"/>
</dbReference>
<dbReference type="GO" id="GO:0005739">
    <property type="term" value="C:mitochondrion"/>
    <property type="evidence" value="ECO:0007669"/>
    <property type="project" value="TreeGrafter"/>
</dbReference>
<evidence type="ECO:0000256" key="1">
    <source>
        <dbReference type="ARBA" id="ARBA00022679"/>
    </source>
</evidence>
<comment type="caution">
    <text evidence="5">The sequence shown here is derived from an EMBL/GenBank/DDBJ whole genome shotgun (WGS) entry which is preliminary data.</text>
</comment>
<dbReference type="AlphaFoldDB" id="A0A2P6NV09"/>
<feature type="region of interest" description="Disordered" evidence="3">
    <location>
        <begin position="215"/>
        <end position="244"/>
    </location>
</feature>
<keyword evidence="5" id="KW-0670">Pyruvate</keyword>
<keyword evidence="1 5" id="KW-0808">Transferase</keyword>
<dbReference type="SUPFAM" id="SSF52821">
    <property type="entry name" value="Rhodanese/Cell cycle control phosphatase"/>
    <property type="match status" value="2"/>
</dbReference>
<dbReference type="STRING" id="1890364.A0A2P6NV09"/>
<dbReference type="FunCoup" id="A0A2P6NV09">
    <property type="interactions" value="512"/>
</dbReference>
<dbReference type="SMART" id="SM00450">
    <property type="entry name" value="RHOD"/>
    <property type="match status" value="2"/>
</dbReference>